<keyword evidence="3" id="KW-0238">DNA-binding</keyword>
<dbReference type="CDD" id="cd11378">
    <property type="entry name" value="DUF296"/>
    <property type="match status" value="1"/>
</dbReference>
<dbReference type="GO" id="GO:0005634">
    <property type="term" value="C:nucleus"/>
    <property type="evidence" value="ECO:0007669"/>
    <property type="project" value="TreeGrafter"/>
</dbReference>
<evidence type="ECO:0000313" key="4">
    <source>
        <dbReference type="Proteomes" id="UP000236161"/>
    </source>
</evidence>
<dbReference type="Gene3D" id="3.30.1330.80">
    <property type="entry name" value="Hypothetical protein, similar to alpha- acetolactate decarboxylase, domain 2"/>
    <property type="match status" value="1"/>
</dbReference>
<dbReference type="AlphaFoldDB" id="A0A2I0AM55"/>
<feature type="region of interest" description="Disordered" evidence="1">
    <location>
        <begin position="33"/>
        <end position="65"/>
    </location>
</feature>
<dbReference type="GO" id="GO:0003680">
    <property type="term" value="F:minor groove of adenine-thymine-rich DNA binding"/>
    <property type="evidence" value="ECO:0007669"/>
    <property type="project" value="InterPro"/>
</dbReference>
<dbReference type="PANTHER" id="PTHR31100:SF51">
    <property type="entry name" value="AT-HOOK MOTIF NUCLEAR-LOCALIZED PROTEIN 29"/>
    <property type="match status" value="1"/>
</dbReference>
<gene>
    <name evidence="3" type="primary">ESC</name>
    <name evidence="3" type="ORF">AXF42_Ash015338</name>
</gene>
<evidence type="ECO:0000256" key="1">
    <source>
        <dbReference type="SAM" id="MobiDB-lite"/>
    </source>
</evidence>
<dbReference type="PROSITE" id="PS51742">
    <property type="entry name" value="PPC"/>
    <property type="match status" value="1"/>
</dbReference>
<accession>A0A2I0AM55</accession>
<evidence type="ECO:0000259" key="2">
    <source>
        <dbReference type="PROSITE" id="PS51742"/>
    </source>
</evidence>
<dbReference type="Pfam" id="PF03479">
    <property type="entry name" value="PCC"/>
    <property type="match status" value="1"/>
</dbReference>
<dbReference type="EMBL" id="KZ451971">
    <property type="protein sequence ID" value="PKA56565.1"/>
    <property type="molecule type" value="Genomic_DNA"/>
</dbReference>
<reference evidence="3 4" key="1">
    <citation type="journal article" date="2017" name="Nature">
        <title>The Apostasia genome and the evolution of orchids.</title>
        <authorList>
            <person name="Zhang G.Q."/>
            <person name="Liu K.W."/>
            <person name="Li Z."/>
            <person name="Lohaus R."/>
            <person name="Hsiao Y.Y."/>
            <person name="Niu S.C."/>
            <person name="Wang J.Y."/>
            <person name="Lin Y.C."/>
            <person name="Xu Q."/>
            <person name="Chen L.J."/>
            <person name="Yoshida K."/>
            <person name="Fujiwara S."/>
            <person name="Wang Z.W."/>
            <person name="Zhang Y.Q."/>
            <person name="Mitsuda N."/>
            <person name="Wang M."/>
            <person name="Liu G.H."/>
            <person name="Pecoraro L."/>
            <person name="Huang H.X."/>
            <person name="Xiao X.J."/>
            <person name="Lin M."/>
            <person name="Wu X.Y."/>
            <person name="Wu W.L."/>
            <person name="Chen Y.Y."/>
            <person name="Chang S.B."/>
            <person name="Sakamoto S."/>
            <person name="Ohme-Takagi M."/>
            <person name="Yagi M."/>
            <person name="Zeng S.J."/>
            <person name="Shen C.Y."/>
            <person name="Yeh C.M."/>
            <person name="Luo Y.B."/>
            <person name="Tsai W.C."/>
            <person name="Van de Peer Y."/>
            <person name="Liu Z.J."/>
        </authorList>
    </citation>
    <scope>NUCLEOTIDE SEQUENCE [LARGE SCALE GENOMIC DNA]</scope>
    <source>
        <strain evidence="4">cv. Shenzhen</strain>
        <tissue evidence="3">Stem</tissue>
    </source>
</reference>
<dbReference type="InterPro" id="IPR014476">
    <property type="entry name" value="AHL15-29"/>
</dbReference>
<dbReference type="OrthoDB" id="2156856at2759"/>
<feature type="region of interest" description="Disordered" evidence="1">
    <location>
        <begin position="192"/>
        <end position="233"/>
    </location>
</feature>
<feature type="compositionally biased region" description="Acidic residues" evidence="1">
    <location>
        <begin position="203"/>
        <end position="212"/>
    </location>
</feature>
<protein>
    <submittedName>
        <fullName evidence="3">DNA-binding protein ESCAROLA</fullName>
    </submittedName>
</protein>
<dbReference type="InterPro" id="IPR005175">
    <property type="entry name" value="PPC_dom"/>
</dbReference>
<feature type="compositionally biased region" description="Acidic residues" evidence="1">
    <location>
        <begin position="221"/>
        <end position="233"/>
    </location>
</feature>
<dbReference type="SUPFAM" id="SSF117856">
    <property type="entry name" value="AF0104/ALDC/Ptd012-like"/>
    <property type="match status" value="1"/>
</dbReference>
<organism evidence="3 4">
    <name type="scientific">Apostasia shenzhenica</name>
    <dbReference type="NCBI Taxonomy" id="1088818"/>
    <lineage>
        <taxon>Eukaryota</taxon>
        <taxon>Viridiplantae</taxon>
        <taxon>Streptophyta</taxon>
        <taxon>Embryophyta</taxon>
        <taxon>Tracheophyta</taxon>
        <taxon>Spermatophyta</taxon>
        <taxon>Magnoliopsida</taxon>
        <taxon>Liliopsida</taxon>
        <taxon>Asparagales</taxon>
        <taxon>Orchidaceae</taxon>
        <taxon>Apostasioideae</taxon>
        <taxon>Apostasia</taxon>
    </lineage>
</organism>
<evidence type="ECO:0000313" key="3">
    <source>
        <dbReference type="EMBL" id="PKA56565.1"/>
    </source>
</evidence>
<dbReference type="GO" id="GO:0003700">
    <property type="term" value="F:DNA-binding transcription factor activity"/>
    <property type="evidence" value="ECO:0007669"/>
    <property type="project" value="TreeGrafter"/>
</dbReference>
<sequence length="233" mass="23943">MCPIEYHQALKTVSFSTKKLNFLNMDDPFSHNLANADSSPDPGDLRRWRGRPPNSRSKPNQPAVVVRDGPSALRSHVLEVADGADVIESVASYARRRGRGVSVIAASGAVAGITLRSPPPETLPGRFEILSLTGTVLPPPAPPESGGLAVLAAAGEGRVVGGRVGGPLVAAGPVVLTVAAFASAVCERLPPASTIGSGRGDGDYDGDGDGDGDGNGGSLEWFEEGADLAREDE</sequence>
<keyword evidence="4" id="KW-1185">Reference proteome</keyword>
<feature type="domain" description="PPC" evidence="2">
    <location>
        <begin position="70"/>
        <end position="202"/>
    </location>
</feature>
<dbReference type="PANTHER" id="PTHR31100">
    <property type="entry name" value="AT-HOOK MOTIF NUCLEAR-LOCALIZED PROTEIN 15"/>
    <property type="match status" value="1"/>
</dbReference>
<proteinExistence type="predicted"/>
<dbReference type="Proteomes" id="UP000236161">
    <property type="component" value="Unassembled WGS sequence"/>
</dbReference>
<name>A0A2I0AM55_9ASPA</name>
<dbReference type="GO" id="GO:0010228">
    <property type="term" value="P:vegetative to reproductive phase transition of meristem"/>
    <property type="evidence" value="ECO:0007669"/>
    <property type="project" value="TreeGrafter"/>
</dbReference>
<dbReference type="STRING" id="1088818.A0A2I0AM55"/>